<evidence type="ECO:0000313" key="12">
    <source>
        <dbReference type="EMBL" id="MBM1712947.1"/>
    </source>
</evidence>
<dbReference type="FunFam" id="2.40.50.100:FF:000003">
    <property type="entry name" value="Acetyl-CoA carboxylase biotin carboxyl carrier protein"/>
    <property type="match status" value="1"/>
</dbReference>
<dbReference type="AlphaFoldDB" id="A0AAE3B546"/>
<dbReference type="InterPro" id="IPR011053">
    <property type="entry name" value="Single_hybrid_motif"/>
</dbReference>
<dbReference type="CDD" id="cd06850">
    <property type="entry name" value="biotinyl_domain"/>
    <property type="match status" value="1"/>
</dbReference>
<organism evidence="12 13">
    <name type="scientific">Sulfitobacter geojensis</name>
    <dbReference type="NCBI Taxonomy" id="1342299"/>
    <lineage>
        <taxon>Bacteria</taxon>
        <taxon>Pseudomonadati</taxon>
        <taxon>Pseudomonadota</taxon>
        <taxon>Alphaproteobacteria</taxon>
        <taxon>Rhodobacterales</taxon>
        <taxon>Roseobacteraceae</taxon>
        <taxon>Sulfitobacter</taxon>
    </lineage>
</organism>
<dbReference type="SUPFAM" id="SSF51230">
    <property type="entry name" value="Single hybrid motif"/>
    <property type="match status" value="1"/>
</dbReference>
<dbReference type="PANTHER" id="PTHR45266">
    <property type="entry name" value="OXALOACETATE DECARBOXYLASE ALPHA CHAIN"/>
    <property type="match status" value="1"/>
</dbReference>
<evidence type="ECO:0000256" key="5">
    <source>
        <dbReference type="ARBA" id="ARBA00022832"/>
    </source>
</evidence>
<evidence type="ECO:0000259" key="11">
    <source>
        <dbReference type="PROSITE" id="PS50968"/>
    </source>
</evidence>
<dbReference type="InterPro" id="IPR050709">
    <property type="entry name" value="Biotin_Carboxyl_Carrier/Decarb"/>
</dbReference>
<evidence type="ECO:0000256" key="3">
    <source>
        <dbReference type="ARBA" id="ARBA00017562"/>
    </source>
</evidence>
<sequence>MTKNTHDADVAFIRALAELLNENDLTELQVKRDYAEDDSLNVRVSRKPPQQIMAAPQVQAAAAPQAVTASAAAPALAAPTAAEDATDPASHPGAVTSPMVGTVYMQAEPGAPAFISVGAAISEGDTLLIVEAMKTMNHIPAPRSGTVKRILVGDGDAVEFGAPLVIIE</sequence>
<dbReference type="GO" id="GO:0006633">
    <property type="term" value="P:fatty acid biosynthetic process"/>
    <property type="evidence" value="ECO:0007669"/>
    <property type="project" value="UniProtKB-KW"/>
</dbReference>
<evidence type="ECO:0000256" key="6">
    <source>
        <dbReference type="ARBA" id="ARBA00023098"/>
    </source>
</evidence>
<reference evidence="12 13" key="1">
    <citation type="submission" date="2021-01" db="EMBL/GenBank/DDBJ databases">
        <title>Diatom-associated Roseobacters Show Island Model of Population Structure.</title>
        <authorList>
            <person name="Qu L."/>
            <person name="Feng X."/>
            <person name="Chen Y."/>
            <person name="Li L."/>
            <person name="Wang X."/>
            <person name="Hu Z."/>
            <person name="Wang H."/>
            <person name="Luo H."/>
        </authorList>
    </citation>
    <scope>NUCLEOTIDE SEQUENCE [LARGE SCALE GENOMIC DNA]</scope>
    <source>
        <strain evidence="12 13">TR60-84</strain>
    </source>
</reference>
<proteinExistence type="predicted"/>
<feature type="compositionally biased region" description="Low complexity" evidence="10">
    <location>
        <begin position="73"/>
        <end position="89"/>
    </location>
</feature>
<dbReference type="GeneID" id="93912492"/>
<evidence type="ECO:0000313" key="13">
    <source>
        <dbReference type="Proteomes" id="UP000732193"/>
    </source>
</evidence>
<dbReference type="InterPro" id="IPR000089">
    <property type="entry name" value="Biotin_lipoyl"/>
</dbReference>
<accession>A0AAE3B546</accession>
<name>A0AAE3B546_9RHOB</name>
<evidence type="ECO:0000256" key="2">
    <source>
        <dbReference type="ARBA" id="ARBA00005194"/>
    </source>
</evidence>
<comment type="function">
    <text evidence="1 9">This protein is a component of the acetyl coenzyme A carboxylase complex; first, biotin carboxylase catalyzes the carboxylation of the carrier protein and then the transcarboxylase transfers the carboxyl group to form malonyl-CoA.</text>
</comment>
<comment type="caution">
    <text evidence="12">The sequence shown here is derived from an EMBL/GenBank/DDBJ whole genome shotgun (WGS) entry which is preliminary data.</text>
</comment>
<dbReference type="InterPro" id="IPR001249">
    <property type="entry name" value="AcCoA_biotinCC"/>
</dbReference>
<evidence type="ECO:0000256" key="8">
    <source>
        <dbReference type="ARBA" id="ARBA00023267"/>
    </source>
</evidence>
<dbReference type="Proteomes" id="UP000732193">
    <property type="component" value="Unassembled WGS sequence"/>
</dbReference>
<protein>
    <recommendedName>
        <fullName evidence="3 9">Biotin carboxyl carrier protein of acetyl-CoA carboxylase</fullName>
    </recommendedName>
</protein>
<dbReference type="PROSITE" id="PS50968">
    <property type="entry name" value="BIOTINYL_LIPOYL"/>
    <property type="match status" value="1"/>
</dbReference>
<dbReference type="Gene3D" id="2.40.50.100">
    <property type="match status" value="1"/>
</dbReference>
<dbReference type="GO" id="GO:0009317">
    <property type="term" value="C:acetyl-CoA carboxylase complex"/>
    <property type="evidence" value="ECO:0007669"/>
    <property type="project" value="InterPro"/>
</dbReference>
<dbReference type="PRINTS" id="PR01071">
    <property type="entry name" value="ACOABIOTINCC"/>
</dbReference>
<dbReference type="NCBIfam" id="TIGR00531">
    <property type="entry name" value="BCCP"/>
    <property type="match status" value="1"/>
</dbReference>
<feature type="region of interest" description="Disordered" evidence="10">
    <location>
        <begin position="73"/>
        <end position="94"/>
    </location>
</feature>
<comment type="pathway">
    <text evidence="2 9">Lipid metabolism; fatty acid biosynthesis.</text>
</comment>
<keyword evidence="5 9" id="KW-0276">Fatty acid metabolism</keyword>
<evidence type="ECO:0000256" key="10">
    <source>
        <dbReference type="SAM" id="MobiDB-lite"/>
    </source>
</evidence>
<gene>
    <name evidence="12" type="primary">accB</name>
    <name evidence="12" type="ORF">JQV55_05175</name>
</gene>
<keyword evidence="4 9" id="KW-0444">Lipid biosynthesis</keyword>
<keyword evidence="6 9" id="KW-0443">Lipid metabolism</keyword>
<keyword evidence="8 9" id="KW-0092">Biotin</keyword>
<dbReference type="InterPro" id="IPR001882">
    <property type="entry name" value="Biotin_BS"/>
</dbReference>
<feature type="domain" description="Lipoyl-binding" evidence="11">
    <location>
        <begin position="92"/>
        <end position="168"/>
    </location>
</feature>
<dbReference type="PANTHER" id="PTHR45266:SF3">
    <property type="entry name" value="OXALOACETATE DECARBOXYLASE ALPHA CHAIN"/>
    <property type="match status" value="1"/>
</dbReference>
<keyword evidence="13" id="KW-1185">Reference proteome</keyword>
<dbReference type="GO" id="GO:0003989">
    <property type="term" value="F:acetyl-CoA carboxylase activity"/>
    <property type="evidence" value="ECO:0007669"/>
    <property type="project" value="InterPro"/>
</dbReference>
<dbReference type="RefSeq" id="WP_025044431.1">
    <property type="nucleotide sequence ID" value="NZ_JACBZG010000002.1"/>
</dbReference>
<dbReference type="Pfam" id="PF00364">
    <property type="entry name" value="Biotin_lipoyl"/>
    <property type="match status" value="1"/>
</dbReference>
<evidence type="ECO:0000256" key="4">
    <source>
        <dbReference type="ARBA" id="ARBA00022516"/>
    </source>
</evidence>
<evidence type="ECO:0000256" key="1">
    <source>
        <dbReference type="ARBA" id="ARBA00003761"/>
    </source>
</evidence>
<keyword evidence="7 9" id="KW-0275">Fatty acid biosynthesis</keyword>
<dbReference type="EMBL" id="JAFBRM010000001">
    <property type="protein sequence ID" value="MBM1712947.1"/>
    <property type="molecule type" value="Genomic_DNA"/>
</dbReference>
<evidence type="ECO:0000256" key="7">
    <source>
        <dbReference type="ARBA" id="ARBA00023160"/>
    </source>
</evidence>
<evidence type="ECO:0000256" key="9">
    <source>
        <dbReference type="RuleBase" id="RU364072"/>
    </source>
</evidence>
<dbReference type="PROSITE" id="PS00188">
    <property type="entry name" value="BIOTIN"/>
    <property type="match status" value="1"/>
</dbReference>